<reference evidence="5" key="1">
    <citation type="submission" date="2023-09" db="EMBL/GenBank/DDBJ databases">
        <authorList>
            <person name="Li S."/>
            <person name="Li X."/>
            <person name="Zhang C."/>
            <person name="Zhao Z."/>
        </authorList>
    </citation>
    <scope>NUCLEOTIDE SEQUENCE [LARGE SCALE GENOMIC DNA]</scope>
    <source>
        <strain evidence="5">SQ345</strain>
    </source>
</reference>
<proteinExistence type="inferred from homology"/>
<evidence type="ECO:0000313" key="5">
    <source>
        <dbReference type="Proteomes" id="UP001248581"/>
    </source>
</evidence>
<dbReference type="InterPro" id="IPR003140">
    <property type="entry name" value="PLipase/COase/thioEstase"/>
</dbReference>
<dbReference type="PANTHER" id="PTHR10655:SF17">
    <property type="entry name" value="LYSOPHOSPHOLIPASE-LIKE PROTEIN 1"/>
    <property type="match status" value="1"/>
</dbReference>
<sequence>MTYLNCVEVEPKSAATASVIWLHGLGADGHDFEPIVPVLNLPDSLPIRFVFPHSPKIPVTINGGMVMPAWYDILDMSIERKVDSEQLNASAKSVQDLIEREISRGIPAERIVIAGFSQGGAVGYQAALTFDKPLAGLMAMSTYFATKDDIEVSSANQAIDIAVMHGTQDPVVSPVLGEQAVSALKGKGFNPSYQTYPMPHAVCAEQIADVSAWLQKKLIIPS</sequence>
<feature type="domain" description="Phospholipase/carboxylesterase/thioesterase" evidence="3">
    <location>
        <begin position="9"/>
        <end position="216"/>
    </location>
</feature>
<dbReference type="PANTHER" id="PTHR10655">
    <property type="entry name" value="LYSOPHOSPHOLIPASE-RELATED"/>
    <property type="match status" value="1"/>
</dbReference>
<gene>
    <name evidence="4" type="ORF">RI845_15115</name>
</gene>
<dbReference type="Proteomes" id="UP001248581">
    <property type="component" value="Chromosome"/>
</dbReference>
<protein>
    <submittedName>
        <fullName evidence="4">Carboxylesterase</fullName>
    </submittedName>
</protein>
<evidence type="ECO:0000259" key="3">
    <source>
        <dbReference type="Pfam" id="PF02230"/>
    </source>
</evidence>
<dbReference type="InterPro" id="IPR050565">
    <property type="entry name" value="LYPA1-2/EST-like"/>
</dbReference>
<organism evidence="4 5">
    <name type="scientific">Thalassotalea nanhaiensis</name>
    <dbReference type="NCBI Taxonomy" id="3065648"/>
    <lineage>
        <taxon>Bacteria</taxon>
        <taxon>Pseudomonadati</taxon>
        <taxon>Pseudomonadota</taxon>
        <taxon>Gammaproteobacteria</taxon>
        <taxon>Alteromonadales</taxon>
        <taxon>Colwelliaceae</taxon>
        <taxon>Thalassotalea</taxon>
    </lineage>
</organism>
<keyword evidence="2" id="KW-0378">Hydrolase</keyword>
<comment type="similarity">
    <text evidence="1">Belongs to the AB hydrolase superfamily. AB hydrolase 2 family.</text>
</comment>
<dbReference type="RefSeq" id="WP_348387004.1">
    <property type="nucleotide sequence ID" value="NZ_CP134146.1"/>
</dbReference>
<evidence type="ECO:0000256" key="1">
    <source>
        <dbReference type="ARBA" id="ARBA00006499"/>
    </source>
</evidence>
<name>A0ABY9TGI9_9GAMM</name>
<keyword evidence="5" id="KW-1185">Reference proteome</keyword>
<evidence type="ECO:0000256" key="2">
    <source>
        <dbReference type="ARBA" id="ARBA00022801"/>
    </source>
</evidence>
<accession>A0ABY9TGI9</accession>
<dbReference type="SUPFAM" id="SSF53474">
    <property type="entry name" value="alpha/beta-Hydrolases"/>
    <property type="match status" value="1"/>
</dbReference>
<dbReference type="Pfam" id="PF02230">
    <property type="entry name" value="Abhydrolase_2"/>
    <property type="match status" value="1"/>
</dbReference>
<dbReference type="InterPro" id="IPR029058">
    <property type="entry name" value="AB_hydrolase_fold"/>
</dbReference>
<dbReference type="Gene3D" id="3.40.50.1820">
    <property type="entry name" value="alpha/beta hydrolase"/>
    <property type="match status" value="1"/>
</dbReference>
<evidence type="ECO:0000313" key="4">
    <source>
        <dbReference type="EMBL" id="WNC67845.1"/>
    </source>
</evidence>
<dbReference type="EMBL" id="CP134146">
    <property type="protein sequence ID" value="WNC67845.1"/>
    <property type="molecule type" value="Genomic_DNA"/>
</dbReference>